<dbReference type="Pfam" id="PF14863">
    <property type="entry name" value="Alkyl_sulf_dimr"/>
    <property type="match status" value="1"/>
</dbReference>
<feature type="domain" description="Metallo-beta-lactamase" evidence="2">
    <location>
        <begin position="108"/>
        <end position="301"/>
    </location>
</feature>
<dbReference type="GO" id="GO:0046983">
    <property type="term" value="F:protein dimerization activity"/>
    <property type="evidence" value="ECO:0007669"/>
    <property type="project" value="InterPro"/>
</dbReference>
<dbReference type="AlphaFoldDB" id="A0A843B8W3"/>
<dbReference type="InterPro" id="IPR052195">
    <property type="entry name" value="Bact_Alkyl/Aryl-Sulfatase"/>
</dbReference>
<evidence type="ECO:0000259" key="2">
    <source>
        <dbReference type="SMART" id="SM00849"/>
    </source>
</evidence>
<dbReference type="Pfam" id="PF00753">
    <property type="entry name" value="Lactamase_B"/>
    <property type="match status" value="1"/>
</dbReference>
<proteinExistence type="predicted"/>
<keyword evidence="4" id="KW-1185">Reference proteome</keyword>
<sequence length="481" mass="52996">MIQHFFQTAALTLGMTLSAHAAGTPADSAKPDSQAVKKFELRKELMLQYPNVLKTLTSNANAGFGGEQSIAIANHMYSRTNAEAIADARAKMTVEPHGKGTWLLRMPYVNIAVFETREGLVLVDAGYAPAGPALLETLRKLSSKPVNTIIITHHHADHGFGAWSLLEAGEKPRIITTQEYLAEMDLDTRTANYSIVQLNSQDPRDVPRKLTDAILPTETFTGQKTLKIGDDEFVLTHARGESADQLWVNVATRKIVVSADYWQPFLLNAGNGKRRQRYVAEWAQALRDMAATKPDLLLPMHGPALTDAAEVQDKLLASANMLSSAVDQVIAGLNADKRPDEIVATVQLPEKLRGRKDMAETYVRFKNVASMVLKEYGGWWNGIPSEWDPAARATFSKQMVAMSGGVQKINDQIKRLSQSDPALACQLADIAYFAEPTNQDVLQTALDAYALRVQPGMPTQELTVYIQHMLTLKSQLKSVMQ</sequence>
<evidence type="ECO:0000313" key="4">
    <source>
        <dbReference type="Proteomes" id="UP000530032"/>
    </source>
</evidence>
<keyword evidence="1" id="KW-0732">Signal</keyword>
<dbReference type="InterPro" id="IPR029228">
    <property type="entry name" value="Alkyl_sulf_dimr"/>
</dbReference>
<protein>
    <submittedName>
        <fullName evidence="3">MBL fold metallo-hydrolase</fullName>
    </submittedName>
</protein>
<dbReference type="Gene3D" id="3.60.15.10">
    <property type="entry name" value="Ribonuclease Z/Hydroxyacylglutathione hydrolase-like"/>
    <property type="match status" value="1"/>
</dbReference>
<dbReference type="Proteomes" id="UP000530032">
    <property type="component" value="Unassembled WGS sequence"/>
</dbReference>
<dbReference type="SUPFAM" id="SSF56281">
    <property type="entry name" value="Metallo-hydrolase/oxidoreductase"/>
    <property type="match status" value="1"/>
</dbReference>
<dbReference type="PANTHER" id="PTHR43223">
    <property type="entry name" value="ALKYL/ARYL-SULFATASE"/>
    <property type="match status" value="1"/>
</dbReference>
<dbReference type="EMBL" id="JABBCQ020000015">
    <property type="protein sequence ID" value="MBI1626095.1"/>
    <property type="molecule type" value="Genomic_DNA"/>
</dbReference>
<dbReference type="GO" id="GO:0016787">
    <property type="term" value="F:hydrolase activity"/>
    <property type="evidence" value="ECO:0007669"/>
    <property type="project" value="UniProtKB-KW"/>
</dbReference>
<gene>
    <name evidence="3" type="ORF">HF327_016490</name>
</gene>
<name>A0A843B8W3_9BURK</name>
<dbReference type="InterPro" id="IPR001279">
    <property type="entry name" value="Metallo-B-lactamas"/>
</dbReference>
<feature type="chain" id="PRO_5033013332" evidence="1">
    <location>
        <begin position="22"/>
        <end position="481"/>
    </location>
</feature>
<keyword evidence="3" id="KW-0378">Hydrolase</keyword>
<reference evidence="3" key="1">
    <citation type="submission" date="2020-12" db="EMBL/GenBank/DDBJ databases">
        <title>Comamonas sp. nov., isolated from stream water.</title>
        <authorList>
            <person name="Park K.-H."/>
        </authorList>
    </citation>
    <scope>NUCLEOTIDE SEQUENCE</scope>
    <source>
        <strain evidence="3">EJ-4</strain>
    </source>
</reference>
<dbReference type="SMART" id="SM00849">
    <property type="entry name" value="Lactamase_B"/>
    <property type="match status" value="1"/>
</dbReference>
<dbReference type="Gene3D" id="1.25.40.880">
    <property type="entry name" value="Alkyl sulfatase, dimerisation domain"/>
    <property type="match status" value="1"/>
</dbReference>
<evidence type="ECO:0000313" key="3">
    <source>
        <dbReference type="EMBL" id="MBI1626095.1"/>
    </source>
</evidence>
<dbReference type="PANTHER" id="PTHR43223:SF2">
    <property type="entry name" value="METALLO-BETA-LACTAMASE DOMAIN-CONTAINING PROTEIN"/>
    <property type="match status" value="1"/>
</dbReference>
<comment type="caution">
    <text evidence="3">The sequence shown here is derived from an EMBL/GenBank/DDBJ whole genome shotgun (WGS) entry which is preliminary data.</text>
</comment>
<dbReference type="RefSeq" id="WP_198461371.1">
    <property type="nucleotide sequence ID" value="NZ_JABBCQ020000015.1"/>
</dbReference>
<dbReference type="InterPro" id="IPR036866">
    <property type="entry name" value="RibonucZ/Hydroxyglut_hydro"/>
</dbReference>
<accession>A0A843B8W3</accession>
<feature type="signal peptide" evidence="1">
    <location>
        <begin position="1"/>
        <end position="21"/>
    </location>
</feature>
<evidence type="ECO:0000256" key="1">
    <source>
        <dbReference type="SAM" id="SignalP"/>
    </source>
</evidence>
<organism evidence="3 4">
    <name type="scientific">Comamonas suwonensis</name>
    <dbReference type="NCBI Taxonomy" id="2606214"/>
    <lineage>
        <taxon>Bacteria</taxon>
        <taxon>Pseudomonadati</taxon>
        <taxon>Pseudomonadota</taxon>
        <taxon>Betaproteobacteria</taxon>
        <taxon>Burkholderiales</taxon>
        <taxon>Comamonadaceae</taxon>
        <taxon>Comamonas</taxon>
    </lineage>
</organism>
<dbReference type="InterPro" id="IPR038536">
    <property type="entry name" value="Alkyl/aryl-sulf_dimr_sf"/>
</dbReference>